<proteinExistence type="predicted"/>
<protein>
    <submittedName>
        <fullName evidence="1">Uncharacterized protein</fullName>
    </submittedName>
</protein>
<sequence>MSVISGGKTIFCEGKESSLDYRFLNRLVEDISGDRLLIDNRLNCCEVNVGESFLLTG</sequence>
<evidence type="ECO:0000313" key="2">
    <source>
        <dbReference type="Proteomes" id="UP001387447"/>
    </source>
</evidence>
<name>A0ABU9ERC1_LIMFS</name>
<dbReference type="EMBL" id="JBBWYZ010000023">
    <property type="protein sequence ID" value="MEK9514488.1"/>
    <property type="molecule type" value="Genomic_DNA"/>
</dbReference>
<comment type="caution">
    <text evidence="1">The sequence shown here is derived from an EMBL/GenBank/DDBJ whole genome shotgun (WGS) entry which is preliminary data.</text>
</comment>
<reference evidence="1 2" key="1">
    <citation type="journal article" date="2024" name="Front. Microbiol.">
        <title>Transcriptomic insights into the dominance of two phototrophs throughout the water column of a tropical hypersaline-alkaline crater lake (Dziani Dzaha, Mayotte).</title>
        <authorList>
            <person name="Duperron S."/>
            <person name="Halary S."/>
            <person name="Bouly J.-P."/>
            <person name="Roussel T."/>
            <person name="Hugoni M."/>
            <person name="Bruto M."/>
            <person name="Oger P."/>
            <person name="Duval C."/>
            <person name="Woo A."/>
            <person name="Jezequiel D."/>
            <person name="Ader M."/>
            <person name="Leboulanger C."/>
            <person name="Agogue H."/>
            <person name="Grossi V."/>
            <person name="Trousselier M."/>
            <person name="Bernard C."/>
        </authorList>
    </citation>
    <scope>NUCLEOTIDE SEQUENCE [LARGE SCALE GENOMIC DNA]</scope>
    <source>
        <strain evidence="1 2">PMC 851.14</strain>
    </source>
</reference>
<organism evidence="1 2">
    <name type="scientific">Limnospira fusiformis PMC 851.14</name>
    <dbReference type="NCBI Taxonomy" id="2219512"/>
    <lineage>
        <taxon>Bacteria</taxon>
        <taxon>Bacillati</taxon>
        <taxon>Cyanobacteriota</taxon>
        <taxon>Cyanophyceae</taxon>
        <taxon>Oscillatoriophycideae</taxon>
        <taxon>Oscillatoriales</taxon>
        <taxon>Sirenicapillariaceae</taxon>
        <taxon>Limnospira</taxon>
    </lineage>
</organism>
<accession>A0ABU9ERC1</accession>
<dbReference type="RefSeq" id="WP_006621962.1">
    <property type="nucleotide sequence ID" value="NZ_JBBWYZ010000023.1"/>
</dbReference>
<gene>
    <name evidence="1" type="ORF">AAEJ74_23215</name>
</gene>
<evidence type="ECO:0000313" key="1">
    <source>
        <dbReference type="EMBL" id="MEK9514488.1"/>
    </source>
</evidence>
<keyword evidence="2" id="KW-1185">Reference proteome</keyword>
<dbReference type="Proteomes" id="UP001387447">
    <property type="component" value="Unassembled WGS sequence"/>
</dbReference>